<dbReference type="InterPro" id="IPR036179">
    <property type="entry name" value="Ig-like_dom_sf"/>
</dbReference>
<keyword evidence="2 9" id="KW-0812">Transmembrane</keyword>
<dbReference type="GO" id="GO:0050852">
    <property type="term" value="P:T cell receptor signaling pathway"/>
    <property type="evidence" value="ECO:0007669"/>
    <property type="project" value="TreeGrafter"/>
</dbReference>
<evidence type="ECO:0000256" key="1">
    <source>
        <dbReference type="ARBA" id="ARBA00004479"/>
    </source>
</evidence>
<reference evidence="10 11" key="1">
    <citation type="submission" date="2015-08" db="EMBL/GenBank/DDBJ databases">
        <title>The genome of the Asian arowana (Scleropages formosus).</title>
        <authorList>
            <person name="Tan M.H."/>
            <person name="Gan H.M."/>
            <person name="Croft L.J."/>
            <person name="Austin C.M."/>
        </authorList>
    </citation>
    <scope>NUCLEOTIDE SEQUENCE [LARGE SCALE GENOMIC DNA]</scope>
    <source>
        <strain evidence="10">Aro1</strain>
    </source>
</reference>
<organism evidence="10 11">
    <name type="scientific">Scleropages formosus</name>
    <name type="common">Asian bonytongue</name>
    <name type="synonym">Osteoglossum formosum</name>
    <dbReference type="NCBI Taxonomy" id="113540"/>
    <lineage>
        <taxon>Eukaryota</taxon>
        <taxon>Metazoa</taxon>
        <taxon>Chordata</taxon>
        <taxon>Craniata</taxon>
        <taxon>Vertebrata</taxon>
        <taxon>Euteleostomi</taxon>
        <taxon>Actinopterygii</taxon>
        <taxon>Neopterygii</taxon>
        <taxon>Teleostei</taxon>
        <taxon>Osteoglossocephala</taxon>
        <taxon>Osteoglossomorpha</taxon>
        <taxon>Osteoglossiformes</taxon>
        <taxon>Osteoglossidae</taxon>
        <taxon>Scleropages</taxon>
    </lineage>
</organism>
<gene>
    <name evidence="10" type="ORF">Z043_110183</name>
</gene>
<proteinExistence type="predicted"/>
<protein>
    <submittedName>
        <fullName evidence="10">Uncharacterized protein</fullName>
    </submittedName>
</protein>
<evidence type="ECO:0000313" key="10">
    <source>
        <dbReference type="EMBL" id="KPP70938.1"/>
    </source>
</evidence>
<sequence length="157" mass="17403">MVASDGELRLHCSYNPQIQPQELVVALYRGMHGNQRVCIIGLNLTHSKPGFQTEGPIRCKAEHSLAGVDLVVSGLRGLDTDLYRCTLEVLYPPPYRIGTGNGTLFHIPVIISSVVFVIIIIILTIKALLKQKRRGYPGIAAVTARRVDCRFGYENFL</sequence>
<comment type="caution">
    <text evidence="10">The sequence shown here is derived from an EMBL/GenBank/DDBJ whole genome shotgun (WGS) entry which is preliminary data.</text>
</comment>
<evidence type="ECO:0000256" key="9">
    <source>
        <dbReference type="SAM" id="Phobius"/>
    </source>
</evidence>
<keyword evidence="8" id="KW-0393">Immunoglobulin domain</keyword>
<keyword evidence="5 9" id="KW-0472">Membrane</keyword>
<evidence type="ECO:0000256" key="7">
    <source>
        <dbReference type="ARBA" id="ARBA00023180"/>
    </source>
</evidence>
<name>A0A0P7X2Z0_SCLFO</name>
<dbReference type="EMBL" id="JARO02003216">
    <property type="protein sequence ID" value="KPP70938.1"/>
    <property type="molecule type" value="Genomic_DNA"/>
</dbReference>
<dbReference type="GO" id="GO:0042129">
    <property type="term" value="P:regulation of T cell proliferation"/>
    <property type="evidence" value="ECO:0007669"/>
    <property type="project" value="InterPro"/>
</dbReference>
<evidence type="ECO:0000256" key="8">
    <source>
        <dbReference type="ARBA" id="ARBA00023319"/>
    </source>
</evidence>
<accession>A0A0P7X2Z0</accession>
<keyword evidence="3" id="KW-0732">Signal</keyword>
<keyword evidence="4 9" id="KW-1133">Transmembrane helix</keyword>
<feature type="transmembrane region" description="Helical" evidence="9">
    <location>
        <begin position="104"/>
        <end position="125"/>
    </location>
</feature>
<dbReference type="Gene3D" id="2.60.40.10">
    <property type="entry name" value="Immunoglobulins"/>
    <property type="match status" value="1"/>
</dbReference>
<evidence type="ECO:0000313" key="11">
    <source>
        <dbReference type="Proteomes" id="UP000034805"/>
    </source>
</evidence>
<dbReference type="AlphaFoldDB" id="A0A0P7X2Z0"/>
<dbReference type="Proteomes" id="UP000034805">
    <property type="component" value="Unassembled WGS sequence"/>
</dbReference>
<evidence type="ECO:0000256" key="6">
    <source>
        <dbReference type="ARBA" id="ARBA00023157"/>
    </source>
</evidence>
<dbReference type="GO" id="GO:0009897">
    <property type="term" value="C:external side of plasma membrane"/>
    <property type="evidence" value="ECO:0007669"/>
    <property type="project" value="TreeGrafter"/>
</dbReference>
<evidence type="ECO:0000256" key="4">
    <source>
        <dbReference type="ARBA" id="ARBA00022989"/>
    </source>
</evidence>
<keyword evidence="7" id="KW-0325">Glycoprotein</keyword>
<dbReference type="STRING" id="113540.ENSSFOP00015045375"/>
<evidence type="ECO:0000256" key="5">
    <source>
        <dbReference type="ARBA" id="ARBA00023136"/>
    </source>
</evidence>
<evidence type="ECO:0000256" key="3">
    <source>
        <dbReference type="ARBA" id="ARBA00022729"/>
    </source>
</evidence>
<dbReference type="PANTHER" id="PTHR11494">
    <property type="entry name" value="CYTOTOXIC T-LYMPHOCYTE PROTEIN"/>
    <property type="match status" value="1"/>
</dbReference>
<comment type="subcellular location">
    <subcellularLocation>
        <location evidence="1">Membrane</location>
        <topology evidence="1">Single-pass type I membrane protein</topology>
    </subcellularLocation>
</comment>
<dbReference type="InterPro" id="IPR013783">
    <property type="entry name" value="Ig-like_fold"/>
</dbReference>
<dbReference type="SUPFAM" id="SSF48726">
    <property type="entry name" value="Immunoglobulin"/>
    <property type="match status" value="1"/>
</dbReference>
<dbReference type="PANTHER" id="PTHR11494:SF8">
    <property type="entry name" value="CYTOTOXIC T-LYMPHOCYTE PROTEIN 4"/>
    <property type="match status" value="1"/>
</dbReference>
<evidence type="ECO:0000256" key="2">
    <source>
        <dbReference type="ARBA" id="ARBA00022692"/>
    </source>
</evidence>
<dbReference type="InterPro" id="IPR040216">
    <property type="entry name" value="CTLA4/CD28"/>
</dbReference>
<keyword evidence="6" id="KW-1015">Disulfide bond</keyword>